<dbReference type="Pfam" id="PF08755">
    <property type="entry name" value="YccV-like"/>
    <property type="match status" value="1"/>
</dbReference>
<evidence type="ECO:0000313" key="2">
    <source>
        <dbReference type="EMBL" id="CAK8694210.1"/>
    </source>
</evidence>
<dbReference type="Gene3D" id="1.20.1280.50">
    <property type="match status" value="1"/>
</dbReference>
<dbReference type="PANTHER" id="PTHR31350:SF21">
    <property type="entry name" value="F-BOX ONLY PROTEIN 21"/>
    <property type="match status" value="1"/>
</dbReference>
<evidence type="ECO:0000313" key="3">
    <source>
        <dbReference type="Proteomes" id="UP001642483"/>
    </source>
</evidence>
<name>A0ABP0GRL1_CLALP</name>
<dbReference type="InterPro" id="IPR032698">
    <property type="entry name" value="SirB1_N"/>
</dbReference>
<protein>
    <recommendedName>
        <fullName evidence="1">Hemimethylated DNA-binding domain-containing protein</fullName>
    </recommendedName>
</protein>
<dbReference type="InterPro" id="IPR001810">
    <property type="entry name" value="F-box_dom"/>
</dbReference>
<proteinExistence type="predicted"/>
<dbReference type="PANTHER" id="PTHR31350">
    <property type="entry name" value="SI:DKEY-261L7.2"/>
    <property type="match status" value="1"/>
</dbReference>
<dbReference type="InterPro" id="IPR036047">
    <property type="entry name" value="F-box-like_dom_sf"/>
</dbReference>
<organism evidence="2 3">
    <name type="scientific">Clavelina lepadiformis</name>
    <name type="common">Light-bulb sea squirt</name>
    <name type="synonym">Ascidia lepadiformis</name>
    <dbReference type="NCBI Taxonomy" id="159417"/>
    <lineage>
        <taxon>Eukaryota</taxon>
        <taxon>Metazoa</taxon>
        <taxon>Chordata</taxon>
        <taxon>Tunicata</taxon>
        <taxon>Ascidiacea</taxon>
        <taxon>Aplousobranchia</taxon>
        <taxon>Clavelinidae</taxon>
        <taxon>Clavelina</taxon>
    </lineage>
</organism>
<dbReference type="SMART" id="SM00992">
    <property type="entry name" value="YccV-like"/>
    <property type="match status" value="1"/>
</dbReference>
<keyword evidence="3" id="KW-1185">Reference proteome</keyword>
<dbReference type="Pfam" id="PF12937">
    <property type="entry name" value="F-box-like"/>
    <property type="match status" value="1"/>
</dbReference>
<comment type="caution">
    <text evidence="2">The sequence shown here is derived from an EMBL/GenBank/DDBJ whole genome shotgun (WGS) entry which is preliminary data.</text>
</comment>
<dbReference type="Proteomes" id="UP001642483">
    <property type="component" value="Unassembled WGS sequence"/>
</dbReference>
<dbReference type="InterPro" id="IPR036623">
    <property type="entry name" value="Hemimethylated_DNA-bd_sf"/>
</dbReference>
<reference evidence="2 3" key="1">
    <citation type="submission" date="2024-02" db="EMBL/GenBank/DDBJ databases">
        <authorList>
            <person name="Daric V."/>
            <person name="Darras S."/>
        </authorList>
    </citation>
    <scope>NUCLEOTIDE SEQUENCE [LARGE SCALE GENOMIC DNA]</scope>
</reference>
<dbReference type="SUPFAM" id="SSF81383">
    <property type="entry name" value="F-box domain"/>
    <property type="match status" value="1"/>
</dbReference>
<dbReference type="Gene3D" id="2.30.30.390">
    <property type="entry name" value="Hemimethylated DNA-binding domain"/>
    <property type="match status" value="1"/>
</dbReference>
<dbReference type="NCBIfam" id="TIGR02097">
    <property type="entry name" value="yccV"/>
    <property type="match status" value="1"/>
</dbReference>
<gene>
    <name evidence="2" type="ORF">CVLEPA_LOCUS27599</name>
</gene>
<evidence type="ECO:0000259" key="1">
    <source>
        <dbReference type="SMART" id="SM00992"/>
    </source>
</evidence>
<dbReference type="InterPro" id="IPR011722">
    <property type="entry name" value="Hemimethylated_DNA-bd_dom"/>
</dbReference>
<dbReference type="EMBL" id="CAWYQH010000141">
    <property type="protein sequence ID" value="CAK8694210.1"/>
    <property type="molecule type" value="Genomic_DNA"/>
</dbReference>
<dbReference type="SUPFAM" id="SSF141255">
    <property type="entry name" value="YccV-like"/>
    <property type="match status" value="1"/>
</dbReference>
<sequence>MTALVNLPDSVLLDMLTCGCLNAKDILQFGLTCSRFHTLTLSNIIWKKLFDQTWPGLLKKDGSFLKVLNTLTVSHDGNTQTASSAYLHWKYIYQQTSEVIAEVWNLYENHFIDDQIDDKFLTVFECLIKKYTYSFLRELLLASCEEHCQFSDLTLKYYSHKVLRYISWGHVAKGLKLLIDDGCKEAEDNQHSVEMVRQLSSVIRGVLLIEKWFNFDTNLSRASIANFIAEVSDKVLFHFKSVKSSTDKNELEADLLMKSLKKVFFDDLGFCGNADDYYNITNSFLHHVIKSRKGIPILLSIIYREIASNIGIKLDCINYPQHFLLRWERDTGMTDKDHLCYRFIDVFNGGAMKTYSELTAGVRDVSILTGPEATTYEVLCRVCRNIDFHAKVSGQSSGNDMGLDVLNLCILLMPDDYEYLLKRINKFYTQGFNLDLAIEDNRKIKIKERTTVSLPSCKEVENILLTAKKENEKRRENYSPSIHLRTCPANEGVKYAVGMIMKHRRYDYQCIIRGWDNFCDMPQQWILHMGVDELERKDKQPFYHVLVNDGSERYAAEDNLQPFCNPDKVKHKEIGRYFSKFVTDDSTNYSYLMPNSQLALRYPQDSDATRDFYVGHPF</sequence>
<accession>A0ABP0GRL1</accession>
<dbReference type="Pfam" id="PF13369">
    <property type="entry name" value="Transglut_core2"/>
    <property type="match status" value="1"/>
</dbReference>
<feature type="domain" description="Hemimethylated DNA-binding" evidence="1">
    <location>
        <begin position="492"/>
        <end position="594"/>
    </location>
</feature>